<comment type="subcellular location">
    <subcellularLocation>
        <location evidence="1">Membrane</location>
        <topology evidence="1">Multi-pass membrane protein</topology>
    </subcellularLocation>
</comment>
<organism evidence="6 7">
    <name type="scientific">Candidatus Methylomirabilis limnetica</name>
    <dbReference type="NCBI Taxonomy" id="2033718"/>
    <lineage>
        <taxon>Bacteria</taxon>
        <taxon>Candidatus Methylomirabilota</taxon>
        <taxon>Candidatus Methylomirabilia</taxon>
        <taxon>Candidatus Methylomirabilales</taxon>
        <taxon>Candidatus Methylomirabilaceae</taxon>
        <taxon>Candidatus Methylomirabilis</taxon>
    </lineage>
</organism>
<keyword evidence="2 5" id="KW-0812">Transmembrane</keyword>
<dbReference type="InterPro" id="IPR032808">
    <property type="entry name" value="DoxX"/>
</dbReference>
<evidence type="ECO:0000313" key="6">
    <source>
        <dbReference type="EMBL" id="PTL36540.1"/>
    </source>
</evidence>
<sequence>MTKLLGNWQTETKLWQVALLRIFFGYYFFLDGVGKLTGGFTGSDALEKWLTTKTTGAFGWYKPFLTGVAIPHHQLFAELVTWGMILAGLALLLGFLTRPAALAGIFMTLSFFLAKGGGSPATTSDQAFMAGLLVVFLTRAGRSFGFDRWLARRYPHSPLW</sequence>
<protein>
    <submittedName>
        <fullName evidence="6">Crp/Fnr family transcriptional regulator</fullName>
    </submittedName>
</protein>
<name>A0A2T4TZK2_9BACT</name>
<feature type="transmembrane region" description="Helical" evidence="5">
    <location>
        <begin position="100"/>
        <end position="121"/>
    </location>
</feature>
<reference evidence="7" key="2">
    <citation type="journal article" date="2018" name="Environ. Microbiol.">
        <title>Bloom of a denitrifying methanotroph, 'Candidatus Methylomirabilis limnetica', in a deep stratified lake.</title>
        <authorList>
            <person name="Graf J.S."/>
            <person name="Mayr M.J."/>
            <person name="Marchant H.K."/>
            <person name="Tienken D."/>
            <person name="Hach P.F."/>
            <person name="Brand A."/>
            <person name="Schubert C.J."/>
            <person name="Kuypers M.M."/>
            <person name="Milucka J."/>
        </authorList>
    </citation>
    <scope>NUCLEOTIDE SEQUENCE [LARGE SCALE GENOMIC DNA]</scope>
    <source>
        <strain evidence="7">Zug</strain>
    </source>
</reference>
<evidence type="ECO:0000256" key="5">
    <source>
        <dbReference type="SAM" id="Phobius"/>
    </source>
</evidence>
<keyword evidence="3 5" id="KW-1133">Transmembrane helix</keyword>
<reference evidence="6 7" key="1">
    <citation type="submission" date="2017-09" db="EMBL/GenBank/DDBJ databases">
        <title>Bloom of a denitrifying methanotroph, Candidatus Methylomirabilis limnetica, in a deep stratified lake.</title>
        <authorList>
            <person name="Graf J.S."/>
            <person name="Marchant H.K."/>
            <person name="Tienken D."/>
            <person name="Hach P.F."/>
            <person name="Brand A."/>
            <person name="Schubert C.J."/>
            <person name="Kuypers M.M."/>
            <person name="Milucka J."/>
        </authorList>
    </citation>
    <scope>NUCLEOTIDE SEQUENCE [LARGE SCALE GENOMIC DNA]</scope>
    <source>
        <strain evidence="6 7">Zug</strain>
    </source>
</reference>
<dbReference type="RefSeq" id="WP_107561609.1">
    <property type="nucleotide sequence ID" value="NZ_NVQC01000015.1"/>
</dbReference>
<keyword evidence="4 5" id="KW-0472">Membrane</keyword>
<comment type="caution">
    <text evidence="6">The sequence shown here is derived from an EMBL/GenBank/DDBJ whole genome shotgun (WGS) entry which is preliminary data.</text>
</comment>
<dbReference type="OrthoDB" id="26941at2"/>
<gene>
    <name evidence="6" type="ORF">CLG94_04110</name>
</gene>
<dbReference type="PANTHER" id="PTHR39157">
    <property type="entry name" value="INTEGRAL MEMBRANE PROTEIN-RELATED"/>
    <property type="match status" value="1"/>
</dbReference>
<dbReference type="PANTHER" id="PTHR39157:SF1">
    <property type="entry name" value="DOXX FAMILY PROTEIN"/>
    <property type="match status" value="1"/>
</dbReference>
<evidence type="ECO:0000256" key="4">
    <source>
        <dbReference type="ARBA" id="ARBA00023136"/>
    </source>
</evidence>
<feature type="transmembrane region" description="Helical" evidence="5">
    <location>
        <begin position="12"/>
        <end position="30"/>
    </location>
</feature>
<dbReference type="Pfam" id="PF07681">
    <property type="entry name" value="DoxX"/>
    <property type="match status" value="1"/>
</dbReference>
<dbReference type="AlphaFoldDB" id="A0A2T4TZK2"/>
<evidence type="ECO:0000313" key="7">
    <source>
        <dbReference type="Proteomes" id="UP000241436"/>
    </source>
</evidence>
<keyword evidence="7" id="KW-1185">Reference proteome</keyword>
<proteinExistence type="predicted"/>
<evidence type="ECO:0000256" key="3">
    <source>
        <dbReference type="ARBA" id="ARBA00022989"/>
    </source>
</evidence>
<dbReference type="GO" id="GO:0016020">
    <property type="term" value="C:membrane"/>
    <property type="evidence" value="ECO:0007669"/>
    <property type="project" value="UniProtKB-SubCell"/>
</dbReference>
<feature type="transmembrane region" description="Helical" evidence="5">
    <location>
        <begin position="127"/>
        <end position="145"/>
    </location>
</feature>
<evidence type="ECO:0000256" key="1">
    <source>
        <dbReference type="ARBA" id="ARBA00004141"/>
    </source>
</evidence>
<dbReference type="EMBL" id="NVQC01000015">
    <property type="protein sequence ID" value="PTL36540.1"/>
    <property type="molecule type" value="Genomic_DNA"/>
</dbReference>
<dbReference type="Proteomes" id="UP000241436">
    <property type="component" value="Unassembled WGS sequence"/>
</dbReference>
<evidence type="ECO:0000256" key="2">
    <source>
        <dbReference type="ARBA" id="ARBA00022692"/>
    </source>
</evidence>
<accession>A0A2T4TZK2</accession>
<feature type="transmembrane region" description="Helical" evidence="5">
    <location>
        <begin position="75"/>
        <end position="93"/>
    </location>
</feature>